<dbReference type="AlphaFoldDB" id="A0A2N0X9K0"/>
<name>A0A2N0X9K0_9CORY</name>
<dbReference type="Pfam" id="PF09956">
    <property type="entry name" value="Phage_cement_2"/>
    <property type="match status" value="1"/>
</dbReference>
<dbReference type="Proteomes" id="UP000233249">
    <property type="component" value="Unassembled WGS sequence"/>
</dbReference>
<organism evidence="1 2">
    <name type="scientific">Corynebacterium mastitidis</name>
    <dbReference type="NCBI Taxonomy" id="161890"/>
    <lineage>
        <taxon>Bacteria</taxon>
        <taxon>Bacillati</taxon>
        <taxon>Actinomycetota</taxon>
        <taxon>Actinomycetes</taxon>
        <taxon>Mycobacteriales</taxon>
        <taxon>Corynebacteriaceae</taxon>
        <taxon>Corynebacterium</taxon>
    </lineage>
</organism>
<dbReference type="EMBL" id="PJAF01000004">
    <property type="protein sequence ID" value="PKF69347.1"/>
    <property type="molecule type" value="Genomic_DNA"/>
</dbReference>
<evidence type="ECO:0000313" key="2">
    <source>
        <dbReference type="Proteomes" id="UP000233249"/>
    </source>
</evidence>
<sequence length="127" mass="12892">MFSNPARDYYQPGTDLTARATTTITGKTFVSISGPRTGGSIQVTTCNGTTPIIGVAKYDTNQGGLVGVARGAARILTITAGEAITAGQAVTSNQDGQVIPATEGQQIAGWAIDNATPGEDALISLAH</sequence>
<accession>A0A2N0X9K0</accession>
<protein>
    <submittedName>
        <fullName evidence="1">DUF2190 domain-containing protein</fullName>
    </submittedName>
</protein>
<comment type="caution">
    <text evidence="1">The sequence shown here is derived from an EMBL/GenBank/DDBJ whole genome shotgun (WGS) entry which is preliminary data.</text>
</comment>
<evidence type="ECO:0000313" key="1">
    <source>
        <dbReference type="EMBL" id="PKF69347.1"/>
    </source>
</evidence>
<proteinExistence type="predicted"/>
<dbReference type="InterPro" id="IPR011231">
    <property type="entry name" value="Phage_VT1-Sakai_H0018"/>
</dbReference>
<reference evidence="1 2" key="1">
    <citation type="submission" date="2017-12" db="EMBL/GenBank/DDBJ databases">
        <title>Corynebacterium mastitidis 16-1433 Genome.</title>
        <authorList>
            <person name="Gulvik C.A."/>
        </authorList>
    </citation>
    <scope>NUCLEOTIDE SEQUENCE [LARGE SCALE GENOMIC DNA]</scope>
    <source>
        <strain evidence="1 2">16-1433</strain>
    </source>
</reference>
<gene>
    <name evidence="1" type="ORF">CXB45_02400</name>
</gene>
<dbReference type="RefSeq" id="WP_101173031.1">
    <property type="nucleotide sequence ID" value="NZ_PJAF01000004.1"/>
</dbReference>